<protein>
    <submittedName>
        <fullName evidence="3">Uncharacterized protein</fullName>
    </submittedName>
</protein>
<dbReference type="AlphaFoldDB" id="A0ABD3B0M1"/>
<keyword evidence="1" id="KW-0175">Coiled coil</keyword>
<evidence type="ECO:0000313" key="3">
    <source>
        <dbReference type="EMBL" id="KAL3536749.1"/>
    </source>
</evidence>
<dbReference type="PANTHER" id="PTHR31071:SF54">
    <property type="match status" value="1"/>
</dbReference>
<dbReference type="PANTHER" id="PTHR31071">
    <property type="entry name" value="GB|AAF24581.1"/>
    <property type="match status" value="1"/>
</dbReference>
<feature type="compositionally biased region" description="Polar residues" evidence="2">
    <location>
        <begin position="570"/>
        <end position="581"/>
    </location>
</feature>
<sequence length="638" mass="72706">MSLNSGKKETRKKGMEKEEKVGERDEKKEEFLQGLKLKRGMFLVGKRRGGNSTPSPTWRFGLTQTESSNLQDFTFPSNNFTTTISARKLGANLWEVEPHMDVVKMSKAAPPKPHQHQKHKRDKDFELLNQVEQPPQSPNQQPTTASDLRKHFEQSMMQHDHSVEGNSHALPPVSPGSSSSMEMTPYRPVISPTGTQHLKGRFKESGYNLKTSTELIKVLNRIWSLEEQHSSNIALVKAITKELHHARAHIKQLLQEKKRHHLEMDDMMRQLAEDKVPRKNREEDQIQDAIRSLRNELEDERKLRKYSESLHRKLARELSDVKSSFSNALKELERERKARILLEDLCDEFAKGIRDYEQEIRLRKNKPEKDWYIQEHPDRLILHISEAWLDERMQMKQAETCSGLADKKTIVDKLSTEIETFLQTKKSGSCINDDVSSSKLPTGSNLRRYSLESFHLNEPGSAPQNGNDDEDNIDSGLYCSELNRGTSQKQGNSSTKQHSENAPNGHLAKVMKSNHIKKKSSGNVSCIGNETYPVNMEPAQTMVGDLVGLNITRDPCLSSEGKQQRENNHVENSFDPSSFTGPPSPVEKWTSKVPAPDPQASEPSARWHQDIKENTLKAKLLEARLESRQSRSRAAKVL</sequence>
<feature type="region of interest" description="Disordered" evidence="2">
    <location>
        <begin position="456"/>
        <end position="505"/>
    </location>
</feature>
<feature type="coiled-coil region" evidence="1">
    <location>
        <begin position="236"/>
        <end position="335"/>
    </location>
</feature>
<evidence type="ECO:0000256" key="1">
    <source>
        <dbReference type="SAM" id="Coils"/>
    </source>
</evidence>
<dbReference type="Proteomes" id="UP001630127">
    <property type="component" value="Unassembled WGS sequence"/>
</dbReference>
<dbReference type="InterPro" id="IPR043424">
    <property type="entry name" value="BLT-like"/>
</dbReference>
<feature type="compositionally biased region" description="Basic and acidic residues" evidence="2">
    <location>
        <begin position="1"/>
        <end position="31"/>
    </location>
</feature>
<evidence type="ECO:0000313" key="4">
    <source>
        <dbReference type="Proteomes" id="UP001630127"/>
    </source>
</evidence>
<organism evidence="3 4">
    <name type="scientific">Cinchona calisaya</name>
    <dbReference type="NCBI Taxonomy" id="153742"/>
    <lineage>
        <taxon>Eukaryota</taxon>
        <taxon>Viridiplantae</taxon>
        <taxon>Streptophyta</taxon>
        <taxon>Embryophyta</taxon>
        <taxon>Tracheophyta</taxon>
        <taxon>Spermatophyta</taxon>
        <taxon>Magnoliopsida</taxon>
        <taxon>eudicotyledons</taxon>
        <taxon>Gunneridae</taxon>
        <taxon>Pentapetalae</taxon>
        <taxon>asterids</taxon>
        <taxon>lamiids</taxon>
        <taxon>Gentianales</taxon>
        <taxon>Rubiaceae</taxon>
        <taxon>Cinchonoideae</taxon>
        <taxon>Cinchoneae</taxon>
        <taxon>Cinchona</taxon>
    </lineage>
</organism>
<feature type="compositionally biased region" description="Polar residues" evidence="2">
    <location>
        <begin position="483"/>
        <end position="502"/>
    </location>
</feature>
<feature type="region of interest" description="Disordered" evidence="2">
    <location>
        <begin position="1"/>
        <end position="32"/>
    </location>
</feature>
<gene>
    <name evidence="3" type="ORF">ACH5RR_000115</name>
</gene>
<proteinExistence type="predicted"/>
<name>A0ABD3B0M1_9GENT</name>
<dbReference type="EMBL" id="JBJUIK010000001">
    <property type="protein sequence ID" value="KAL3536749.1"/>
    <property type="molecule type" value="Genomic_DNA"/>
</dbReference>
<reference evidence="3 4" key="1">
    <citation type="submission" date="2024-11" db="EMBL/GenBank/DDBJ databases">
        <title>A near-complete genome assembly of Cinchona calisaya.</title>
        <authorList>
            <person name="Lian D.C."/>
            <person name="Zhao X.W."/>
            <person name="Wei L."/>
        </authorList>
    </citation>
    <scope>NUCLEOTIDE SEQUENCE [LARGE SCALE GENOMIC DNA]</scope>
    <source>
        <tissue evidence="3">Nenye</tissue>
    </source>
</reference>
<feature type="region of interest" description="Disordered" evidence="2">
    <location>
        <begin position="555"/>
        <end position="612"/>
    </location>
</feature>
<evidence type="ECO:0000256" key="2">
    <source>
        <dbReference type="SAM" id="MobiDB-lite"/>
    </source>
</evidence>
<comment type="caution">
    <text evidence="3">The sequence shown here is derived from an EMBL/GenBank/DDBJ whole genome shotgun (WGS) entry which is preliminary data.</text>
</comment>
<keyword evidence="4" id="KW-1185">Reference proteome</keyword>
<accession>A0ABD3B0M1</accession>